<feature type="compositionally biased region" description="Low complexity" evidence="1">
    <location>
        <begin position="159"/>
        <end position="170"/>
    </location>
</feature>
<dbReference type="VEuPathDB" id="FungiDB:MELLADRAFT_73386"/>
<evidence type="ECO:0000313" key="3">
    <source>
        <dbReference type="Proteomes" id="UP000001072"/>
    </source>
</evidence>
<name>F4S7A7_MELLP</name>
<dbReference type="OrthoDB" id="10674763at2759"/>
<dbReference type="EMBL" id="GL883158">
    <property type="protein sequence ID" value="EGF99483.1"/>
    <property type="molecule type" value="Genomic_DNA"/>
</dbReference>
<reference evidence="3" key="1">
    <citation type="journal article" date="2011" name="Proc. Natl. Acad. Sci. U.S.A.">
        <title>Obligate biotrophy features unraveled by the genomic analysis of rust fungi.</title>
        <authorList>
            <person name="Duplessis S."/>
            <person name="Cuomo C.A."/>
            <person name="Lin Y.-C."/>
            <person name="Aerts A."/>
            <person name="Tisserant E."/>
            <person name="Veneault-Fourrey C."/>
            <person name="Joly D.L."/>
            <person name="Hacquard S."/>
            <person name="Amselem J."/>
            <person name="Cantarel B.L."/>
            <person name="Chiu R."/>
            <person name="Coutinho P.M."/>
            <person name="Feau N."/>
            <person name="Field M."/>
            <person name="Frey P."/>
            <person name="Gelhaye E."/>
            <person name="Goldberg J."/>
            <person name="Grabherr M.G."/>
            <person name="Kodira C.D."/>
            <person name="Kohler A."/>
            <person name="Kuees U."/>
            <person name="Lindquist E.A."/>
            <person name="Lucas S.M."/>
            <person name="Mago R."/>
            <person name="Mauceli E."/>
            <person name="Morin E."/>
            <person name="Murat C."/>
            <person name="Pangilinan J.L."/>
            <person name="Park R."/>
            <person name="Pearson M."/>
            <person name="Quesneville H."/>
            <person name="Rouhier N."/>
            <person name="Sakthikumar S."/>
            <person name="Salamov A.A."/>
            <person name="Schmutz J."/>
            <person name="Selles B."/>
            <person name="Shapiro H."/>
            <person name="Tanguay P."/>
            <person name="Tuskan G.A."/>
            <person name="Henrissat B."/>
            <person name="Van de Peer Y."/>
            <person name="Rouze P."/>
            <person name="Ellis J.G."/>
            <person name="Dodds P.N."/>
            <person name="Schein J.E."/>
            <person name="Zhong S."/>
            <person name="Hamelin R.C."/>
            <person name="Grigoriev I.V."/>
            <person name="Szabo L.J."/>
            <person name="Martin F."/>
        </authorList>
    </citation>
    <scope>NUCLEOTIDE SEQUENCE [LARGE SCALE GENOMIC DNA]</scope>
    <source>
        <strain evidence="3">98AG31 / pathotype 3-4-7</strain>
    </source>
</reference>
<feature type="region of interest" description="Disordered" evidence="1">
    <location>
        <begin position="89"/>
        <end position="130"/>
    </location>
</feature>
<protein>
    <submittedName>
        <fullName evidence="2">Uncharacterized protein</fullName>
    </submittedName>
</protein>
<dbReference type="InParanoid" id="F4S7A7"/>
<sequence length="291" mass="32072">MKNMSSITPKLSSKSQTQRPALACLNIPNHPYKNEETDSSRFINSLESLHGISILQPNPPSRRPMLYLFPRGDPEAPFVPLSTRLTFKIPVKQVGESDSDSSSMYPSTEEEEEEDDDEKNMGGLDFKESTKLLDSSAIQTSKIKGILKNSKHTPRLTTSPSSPASSLDSSSAILSPESMISVPKVRIVEPLDVLGELNELRKSLMYEYEGKPTLAKKIDKPLPASPKLGLKKGVTVKLVVKAYQRTPPATSSKARIRWISSRGLALKSIDDSRSVKLQSDHAELDSSEHLT</sequence>
<accession>F4S7A7</accession>
<gene>
    <name evidence="2" type="ORF">MELLADRAFT_73386</name>
</gene>
<feature type="region of interest" description="Disordered" evidence="1">
    <location>
        <begin position="1"/>
        <end position="22"/>
    </location>
</feature>
<dbReference type="AlphaFoldDB" id="F4S7A7"/>
<dbReference type="GeneID" id="18932371"/>
<dbReference type="Proteomes" id="UP000001072">
    <property type="component" value="Unassembled WGS sequence"/>
</dbReference>
<proteinExistence type="predicted"/>
<feature type="compositionally biased region" description="Polar residues" evidence="1">
    <location>
        <begin position="1"/>
        <end position="19"/>
    </location>
</feature>
<evidence type="ECO:0000256" key="1">
    <source>
        <dbReference type="SAM" id="MobiDB-lite"/>
    </source>
</evidence>
<dbReference type="KEGG" id="mlr:MELLADRAFT_73386"/>
<keyword evidence="3" id="KW-1185">Reference proteome</keyword>
<feature type="region of interest" description="Disordered" evidence="1">
    <location>
        <begin position="144"/>
        <end position="170"/>
    </location>
</feature>
<dbReference type="HOGENOM" id="CLU_956705_0_0_1"/>
<evidence type="ECO:0000313" key="2">
    <source>
        <dbReference type="EMBL" id="EGF99483.1"/>
    </source>
</evidence>
<organism evidence="3">
    <name type="scientific">Melampsora larici-populina (strain 98AG31 / pathotype 3-4-7)</name>
    <name type="common">Poplar leaf rust fungus</name>
    <dbReference type="NCBI Taxonomy" id="747676"/>
    <lineage>
        <taxon>Eukaryota</taxon>
        <taxon>Fungi</taxon>
        <taxon>Dikarya</taxon>
        <taxon>Basidiomycota</taxon>
        <taxon>Pucciniomycotina</taxon>
        <taxon>Pucciniomycetes</taxon>
        <taxon>Pucciniales</taxon>
        <taxon>Melampsoraceae</taxon>
        <taxon>Melampsora</taxon>
    </lineage>
</organism>
<dbReference type="RefSeq" id="XP_007417229.1">
    <property type="nucleotide sequence ID" value="XM_007417167.1"/>
</dbReference>
<feature type="compositionally biased region" description="Acidic residues" evidence="1">
    <location>
        <begin position="108"/>
        <end position="118"/>
    </location>
</feature>